<dbReference type="GO" id="GO:0016787">
    <property type="term" value="F:hydrolase activity"/>
    <property type="evidence" value="ECO:0007669"/>
    <property type="project" value="UniProtKB-KW"/>
</dbReference>
<dbReference type="PANTHER" id="PTHR47963:SF9">
    <property type="entry name" value="CRISPR-ASSOCIATED ENDONUCLEASE_HELICASE CAS3"/>
    <property type="match status" value="1"/>
</dbReference>
<organism evidence="13 14">
    <name type="scientific">Hypnocyclicus thermotrophus</name>
    <dbReference type="NCBI Taxonomy" id="1627895"/>
    <lineage>
        <taxon>Bacteria</taxon>
        <taxon>Fusobacteriati</taxon>
        <taxon>Fusobacteriota</taxon>
        <taxon>Fusobacteriia</taxon>
        <taxon>Fusobacteriales</taxon>
        <taxon>Fusobacteriaceae</taxon>
        <taxon>Hypnocyclicus</taxon>
    </lineage>
</organism>
<protein>
    <submittedName>
        <fullName evidence="13">CRISPR-associated Cas3 family helicase</fullName>
    </submittedName>
</protein>
<dbReference type="InterPro" id="IPR038257">
    <property type="entry name" value="CRISPR-assoc_Cas3_HD_sf"/>
</dbReference>
<dbReference type="RefSeq" id="WP_134113923.1">
    <property type="nucleotide sequence ID" value="NZ_SOBG01000012.1"/>
</dbReference>
<proteinExistence type="inferred from homology"/>
<dbReference type="SUPFAM" id="SSF52540">
    <property type="entry name" value="P-loop containing nucleoside triphosphate hydrolases"/>
    <property type="match status" value="1"/>
</dbReference>
<dbReference type="InterPro" id="IPR006483">
    <property type="entry name" value="CRISPR-assoc_Cas3_HD"/>
</dbReference>
<evidence type="ECO:0000259" key="11">
    <source>
        <dbReference type="PROSITE" id="PS51192"/>
    </source>
</evidence>
<dbReference type="Gene3D" id="3.40.50.300">
    <property type="entry name" value="P-loop containing nucleotide triphosphate hydrolases"/>
    <property type="match status" value="2"/>
</dbReference>
<comment type="caution">
    <text evidence="13">The sequence shown here is derived from an EMBL/GenBank/DDBJ whole genome shotgun (WGS) entry which is preliminary data.</text>
</comment>
<evidence type="ECO:0000313" key="13">
    <source>
        <dbReference type="EMBL" id="TDT67027.1"/>
    </source>
</evidence>
<dbReference type="Pfam" id="PF01966">
    <property type="entry name" value="HD"/>
    <property type="match status" value="1"/>
</dbReference>
<dbReference type="InterPro" id="IPR006674">
    <property type="entry name" value="HD_domain"/>
</dbReference>
<evidence type="ECO:0000256" key="6">
    <source>
        <dbReference type="ARBA" id="ARBA00022801"/>
    </source>
</evidence>
<evidence type="ECO:0000256" key="3">
    <source>
        <dbReference type="ARBA" id="ARBA00022722"/>
    </source>
</evidence>
<gene>
    <name evidence="13" type="ORF">EV215_2075</name>
</gene>
<evidence type="ECO:0000256" key="5">
    <source>
        <dbReference type="ARBA" id="ARBA00022741"/>
    </source>
</evidence>
<dbReference type="GO" id="GO:0003723">
    <property type="term" value="F:RNA binding"/>
    <property type="evidence" value="ECO:0007669"/>
    <property type="project" value="TreeGrafter"/>
</dbReference>
<dbReference type="EMBL" id="SOBG01000012">
    <property type="protein sequence ID" value="TDT67027.1"/>
    <property type="molecule type" value="Genomic_DNA"/>
</dbReference>
<dbReference type="NCBIfam" id="TIGR01596">
    <property type="entry name" value="cas3_HD"/>
    <property type="match status" value="1"/>
</dbReference>
<comment type="similarity">
    <text evidence="2">In the central section; belongs to the CRISPR-associated helicase Cas3 family.</text>
</comment>
<dbReference type="Proteomes" id="UP000294678">
    <property type="component" value="Unassembled WGS sequence"/>
</dbReference>
<accession>A0AA46I4V7</accession>
<dbReference type="InterPro" id="IPR006474">
    <property type="entry name" value="Helicase_Cas3_CRISPR-ass_core"/>
</dbReference>
<evidence type="ECO:0000256" key="1">
    <source>
        <dbReference type="ARBA" id="ARBA00006847"/>
    </source>
</evidence>
<keyword evidence="4" id="KW-0479">Metal-binding</keyword>
<dbReference type="GO" id="GO:0046872">
    <property type="term" value="F:metal ion binding"/>
    <property type="evidence" value="ECO:0007669"/>
    <property type="project" value="UniProtKB-KW"/>
</dbReference>
<dbReference type="InterPro" id="IPR050547">
    <property type="entry name" value="DEAD_box_RNA_helicases"/>
</dbReference>
<dbReference type="GO" id="GO:0004518">
    <property type="term" value="F:nuclease activity"/>
    <property type="evidence" value="ECO:0007669"/>
    <property type="project" value="UniProtKB-KW"/>
</dbReference>
<dbReference type="PROSITE" id="PS51192">
    <property type="entry name" value="HELICASE_ATP_BIND_1"/>
    <property type="match status" value="1"/>
</dbReference>
<dbReference type="Pfam" id="PF22590">
    <property type="entry name" value="Cas3-like_C_2"/>
    <property type="match status" value="1"/>
</dbReference>
<evidence type="ECO:0000256" key="10">
    <source>
        <dbReference type="SAM" id="Coils"/>
    </source>
</evidence>
<keyword evidence="5" id="KW-0547">Nucleotide-binding</keyword>
<comment type="similarity">
    <text evidence="1">In the N-terminal section; belongs to the CRISPR-associated nuclease Cas3-HD family.</text>
</comment>
<feature type="coiled-coil region" evidence="10">
    <location>
        <begin position="648"/>
        <end position="675"/>
    </location>
</feature>
<evidence type="ECO:0000313" key="14">
    <source>
        <dbReference type="Proteomes" id="UP000294678"/>
    </source>
</evidence>
<dbReference type="InterPro" id="IPR014001">
    <property type="entry name" value="Helicase_ATP-bd"/>
</dbReference>
<dbReference type="InterPro" id="IPR054712">
    <property type="entry name" value="Cas3-like_dom"/>
</dbReference>
<keyword evidence="7" id="KW-0347">Helicase</keyword>
<keyword evidence="3" id="KW-0540">Nuclease</keyword>
<sequence>MLYLAKSNPRETIQEHTDKLLENYNILKDIYPNLEINWDILKLACIYHDLGKMNSKFQKKLKTGKRDKDEVAHNILSIGFVDTKRLKDIFQIDEIRVLLQAIAYHHERGEYDLEKFEEELDLMKEEIKNFVYDKIQIESLKKPSIKYFNNSRIREKENEELFYKYIMIKGLLNRIDYAASSDIKVEIENVFLNKSLDSWREKKQVKWNELQVFMGKNQNENVIVVAQTGMGKTEAGLRWIGNNKGFFTLPLKTAINKIYERIKDEIIEESYSEKIGVLHSDTYSEYVNLNEDDLDIENYYTKTKQLSMPLTISTLDQLFNFVFRYRGFEPILATLSYSKIVIDEIQMYSYDLIAYLVLGLYYISRLGGKFAILTATLPEFLLDIMKEEKISFKRAERDFINEKVRHSIKIEEKEINAEDIIEKYNKNKILVICNTVKKAQEMYQKLIDNNIEKVELLHSRFIKKDRKVKEKRITELGKIESKDYGIWVSTQIVEASLDIDYDLLFTELSDLNSLFQRMGRCYRKREFKEETYNCFVFNGGEKKCSGVGQVIDRDIFQFSKDILKEVDGKIDEKKKLELINRVYSTEKIKDTKYYELIKKNISYVKKIDDYEKSKTEVRNMFRNIESVTIIPKKIYRENKIEIDENLEILEKVNQKDNSAEERKALRREKELAKIEILKFSVSIPYYAFKNGTYDEMIKINKYEILYIFDCEYSKDVGVSFKNKKNKIDPFDC</sequence>
<feature type="domain" description="Helicase ATP-binding" evidence="11">
    <location>
        <begin position="213"/>
        <end position="395"/>
    </location>
</feature>
<dbReference type="PROSITE" id="PS51643">
    <property type="entry name" value="HD_CAS3"/>
    <property type="match status" value="1"/>
</dbReference>
<dbReference type="GO" id="GO:0003724">
    <property type="term" value="F:RNA helicase activity"/>
    <property type="evidence" value="ECO:0007669"/>
    <property type="project" value="TreeGrafter"/>
</dbReference>
<feature type="coiled-coil region" evidence="10">
    <location>
        <begin position="106"/>
        <end position="133"/>
    </location>
</feature>
<dbReference type="Gene3D" id="1.10.3210.30">
    <property type="match status" value="1"/>
</dbReference>
<dbReference type="SMART" id="SM00487">
    <property type="entry name" value="DEXDc"/>
    <property type="match status" value="1"/>
</dbReference>
<evidence type="ECO:0000256" key="9">
    <source>
        <dbReference type="ARBA" id="ARBA00023118"/>
    </source>
</evidence>
<keyword evidence="14" id="KW-1185">Reference proteome</keyword>
<keyword evidence="10" id="KW-0175">Coiled coil</keyword>
<feature type="domain" description="HD Cas3-type" evidence="12">
    <location>
        <begin position="6"/>
        <end position="178"/>
    </location>
</feature>
<keyword evidence="8" id="KW-0067">ATP-binding</keyword>
<dbReference type="PANTHER" id="PTHR47963">
    <property type="entry name" value="DEAD-BOX ATP-DEPENDENT RNA HELICASE 47, MITOCHONDRIAL"/>
    <property type="match status" value="1"/>
</dbReference>
<evidence type="ECO:0000256" key="4">
    <source>
        <dbReference type="ARBA" id="ARBA00022723"/>
    </source>
</evidence>
<dbReference type="GO" id="GO:0051607">
    <property type="term" value="P:defense response to virus"/>
    <property type="evidence" value="ECO:0007669"/>
    <property type="project" value="UniProtKB-KW"/>
</dbReference>
<dbReference type="InterPro" id="IPR011545">
    <property type="entry name" value="DEAD/DEAH_box_helicase_dom"/>
</dbReference>
<evidence type="ECO:0000256" key="8">
    <source>
        <dbReference type="ARBA" id="ARBA00022840"/>
    </source>
</evidence>
<dbReference type="GO" id="GO:0005524">
    <property type="term" value="F:ATP binding"/>
    <property type="evidence" value="ECO:0007669"/>
    <property type="project" value="UniProtKB-KW"/>
</dbReference>
<dbReference type="AlphaFoldDB" id="A0AA46I4V7"/>
<evidence type="ECO:0000259" key="12">
    <source>
        <dbReference type="PROSITE" id="PS51643"/>
    </source>
</evidence>
<dbReference type="InterPro" id="IPR027417">
    <property type="entry name" value="P-loop_NTPase"/>
</dbReference>
<dbReference type="NCBIfam" id="TIGR01587">
    <property type="entry name" value="cas3_core"/>
    <property type="match status" value="1"/>
</dbReference>
<dbReference type="Pfam" id="PF00270">
    <property type="entry name" value="DEAD"/>
    <property type="match status" value="1"/>
</dbReference>
<dbReference type="SUPFAM" id="SSF109604">
    <property type="entry name" value="HD-domain/PDEase-like"/>
    <property type="match status" value="1"/>
</dbReference>
<evidence type="ECO:0000256" key="7">
    <source>
        <dbReference type="ARBA" id="ARBA00022806"/>
    </source>
</evidence>
<keyword evidence="9" id="KW-0051">Antiviral defense</keyword>
<evidence type="ECO:0000256" key="2">
    <source>
        <dbReference type="ARBA" id="ARBA00009046"/>
    </source>
</evidence>
<keyword evidence="6" id="KW-0378">Hydrolase</keyword>
<reference evidence="13 14" key="1">
    <citation type="submission" date="2019-03" db="EMBL/GenBank/DDBJ databases">
        <title>Genomic Encyclopedia of Type Strains, Phase IV (KMG-IV): sequencing the most valuable type-strain genomes for metagenomic binning, comparative biology and taxonomic classification.</title>
        <authorList>
            <person name="Goeker M."/>
        </authorList>
    </citation>
    <scope>NUCLEOTIDE SEQUENCE [LARGE SCALE GENOMIC DNA]</scope>
    <source>
        <strain evidence="13 14">DSM 100055</strain>
    </source>
</reference>
<name>A0AA46I4V7_9FUSO</name>
<dbReference type="CDD" id="cd09641">
    <property type="entry name" value="Cas3''_I"/>
    <property type="match status" value="1"/>
</dbReference>